<evidence type="ECO:0000313" key="3">
    <source>
        <dbReference type="EMBL" id="QGU28694.1"/>
    </source>
</evidence>
<keyword evidence="1" id="KW-1133">Transmembrane helix</keyword>
<dbReference type="OrthoDB" id="5241668at2"/>
<evidence type="ECO:0000259" key="2">
    <source>
        <dbReference type="Pfam" id="PF14258"/>
    </source>
</evidence>
<keyword evidence="1" id="KW-0812">Transmembrane</keyword>
<reference evidence="3 4" key="1">
    <citation type="submission" date="2018-09" db="EMBL/GenBank/DDBJ databases">
        <title>Whole genome sequencing of Microbacterium oryzae strain MB-10T.</title>
        <authorList>
            <person name="Das S.K."/>
        </authorList>
    </citation>
    <scope>NUCLEOTIDE SEQUENCE [LARGE SCALE GENOMIC DNA]</scope>
    <source>
        <strain evidence="3 4">MB-10</strain>
    </source>
</reference>
<proteinExistence type="predicted"/>
<evidence type="ECO:0000313" key="4">
    <source>
        <dbReference type="Proteomes" id="UP000422989"/>
    </source>
</evidence>
<dbReference type="Proteomes" id="UP000422989">
    <property type="component" value="Chromosome"/>
</dbReference>
<gene>
    <name evidence="3" type="ORF">D7D94_00480</name>
</gene>
<dbReference type="EMBL" id="CP032550">
    <property type="protein sequence ID" value="QGU28694.1"/>
    <property type="molecule type" value="Genomic_DNA"/>
</dbReference>
<sequence length="386" mass="39951">MSGQQSATAAPTARRRRLAAWSALVVAFIVGGLVLVLVSPDEWSERPLLDAASPAPDGARAIVRLLEDRAGVEVVVATGIDEAIADVDAGGTLALGATAPLADADLRRLVDAADGVLLLSPAARDLRLLFDDAAFRGRGDGGEVAPSCSLPVASRAGAIVPGAAYAPGDATGCYPVAEGAWALLTSPAGDRVAVDGTALLANEHLDRAGNAALALALLGGGERVVWYLPTDADAATEPKTLGELTPAWVTPAIVLAALGVVAAGLWRGRRFGPLVAEDLPVTVRAGETMEGRARLYARAADSRHAAHLLRRGAERRMARRLGLPRTAASEQIADAAAARLGAEPTAIRALLLAEPQRDRELVAWGERLRHLEAAVDAAVRTERTPS</sequence>
<keyword evidence="1" id="KW-0472">Membrane</keyword>
<accession>A0A6I6E3D8</accession>
<feature type="domain" description="DUF4350" evidence="2">
    <location>
        <begin position="52"/>
        <end position="218"/>
    </location>
</feature>
<organism evidence="3 4">
    <name type="scientific">Microbacterium oryzae</name>
    <dbReference type="NCBI Taxonomy" id="743009"/>
    <lineage>
        <taxon>Bacteria</taxon>
        <taxon>Bacillati</taxon>
        <taxon>Actinomycetota</taxon>
        <taxon>Actinomycetes</taxon>
        <taxon>Micrococcales</taxon>
        <taxon>Microbacteriaceae</taxon>
        <taxon>Microbacterium</taxon>
    </lineage>
</organism>
<keyword evidence="4" id="KW-1185">Reference proteome</keyword>
<name>A0A6I6E3D8_9MICO</name>
<dbReference type="KEGG" id="moj:D7D94_00480"/>
<dbReference type="AlphaFoldDB" id="A0A6I6E3D8"/>
<feature type="transmembrane region" description="Helical" evidence="1">
    <location>
        <begin position="18"/>
        <end position="38"/>
    </location>
</feature>
<feature type="transmembrane region" description="Helical" evidence="1">
    <location>
        <begin position="248"/>
        <end position="266"/>
    </location>
</feature>
<protein>
    <submittedName>
        <fullName evidence="3">DUF4350 domain-containing protein</fullName>
    </submittedName>
</protein>
<dbReference type="InterPro" id="IPR025646">
    <property type="entry name" value="DUF4350"/>
</dbReference>
<dbReference type="Pfam" id="PF14258">
    <property type="entry name" value="DUF4350"/>
    <property type="match status" value="1"/>
</dbReference>
<evidence type="ECO:0000256" key="1">
    <source>
        <dbReference type="SAM" id="Phobius"/>
    </source>
</evidence>